<keyword evidence="4" id="KW-1185">Reference proteome</keyword>
<evidence type="ECO:0000256" key="1">
    <source>
        <dbReference type="SAM" id="MobiDB-lite"/>
    </source>
</evidence>
<feature type="domain" description="PIN like" evidence="2">
    <location>
        <begin position="3"/>
        <end position="215"/>
    </location>
</feature>
<protein>
    <recommendedName>
        <fullName evidence="2">PIN like domain-containing protein</fullName>
    </recommendedName>
</protein>
<dbReference type="AlphaFoldDB" id="A0A6G6Y181"/>
<dbReference type="Proteomes" id="UP000501568">
    <property type="component" value="Chromosome"/>
</dbReference>
<proteinExistence type="predicted"/>
<gene>
    <name evidence="3" type="ORF">G5C33_01510</name>
</gene>
<dbReference type="EMBL" id="CP049109">
    <property type="protein sequence ID" value="QIG78591.1"/>
    <property type="molecule type" value="Genomic_DNA"/>
</dbReference>
<reference evidence="3 4" key="1">
    <citation type="submission" date="2020-02" db="EMBL/GenBank/DDBJ databases">
        <authorList>
            <person name="Zheng R.K."/>
            <person name="Sun C.M."/>
        </authorList>
    </citation>
    <scope>NUCLEOTIDE SEQUENCE [LARGE SCALE GENOMIC DNA]</scope>
    <source>
        <strain evidence="4">zrk23</strain>
    </source>
</reference>
<evidence type="ECO:0000313" key="3">
    <source>
        <dbReference type="EMBL" id="QIG78591.1"/>
    </source>
</evidence>
<sequence>MPVYFDTSVLLRCYELSAKARDELFLTFEVLADKVRIPLWTAKEIFARTRASSRGNPFAKPRLEILTKLSAFKDLAHRYVDDDGAPTDKADEFFEHLAGIEAEFRRATAGLTSHRIDAEHTTALLVPLVNERVLSSDLDAIVARAGREGELRFSHGLPPGPGDGPGPEGTGGDLEASRAKGKKRNCYGDLIIWWEILDDLILNQRTRFVIVTCDVDKGDMVYAPRHLSGPEGNLVENSSLTLPHPMLVAEARKVASVVEVHVISLDQYSRLMGGPLGLDLSNLLRALQKPPEPDSTEILGARAPVDHALVGEEETLPADGASSEDYRRFTGRDLSYAIDENDEVDKLIGQIRSADWQVIRRAFARDGVPMSGASREQMLHIGAAMAEAVNARVQIARERLESLLLEQGGATAGAQLSRRQRQYLLLGVLASIYIGRDGTPIKPVSSHSLSEIVFSAFSRPGYGDPFQDILNRLAASREAYLRLPDEGAEAAEISLVTERVDEGVSRLLQAVVNDEVDLLERDVPRSRQLVKVGDEVHLSLDELRTRVADEFAVPLPLVVAGPAEGQLLIPRGLGFVRWGPGTGMTLRTPTRRDTNETG</sequence>
<dbReference type="Pfam" id="PF18476">
    <property type="entry name" value="PIN_8"/>
    <property type="match status" value="1"/>
</dbReference>
<dbReference type="KEGG" id="spzr:G5C33_01510"/>
<dbReference type="RefSeq" id="WP_165325590.1">
    <property type="nucleotide sequence ID" value="NZ_CP049109.1"/>
</dbReference>
<organism evidence="3 4">
    <name type="scientific">Stakelama tenebrarum</name>
    <dbReference type="NCBI Taxonomy" id="2711215"/>
    <lineage>
        <taxon>Bacteria</taxon>
        <taxon>Pseudomonadati</taxon>
        <taxon>Pseudomonadota</taxon>
        <taxon>Alphaproteobacteria</taxon>
        <taxon>Sphingomonadales</taxon>
        <taxon>Sphingomonadaceae</taxon>
        <taxon>Stakelama</taxon>
    </lineage>
</organism>
<name>A0A6G6Y181_9SPHN</name>
<evidence type="ECO:0000313" key="4">
    <source>
        <dbReference type="Proteomes" id="UP000501568"/>
    </source>
</evidence>
<dbReference type="InterPro" id="IPR041578">
    <property type="entry name" value="PIN_8"/>
</dbReference>
<accession>A0A6G6Y181</accession>
<evidence type="ECO:0000259" key="2">
    <source>
        <dbReference type="Pfam" id="PF18476"/>
    </source>
</evidence>
<feature type="region of interest" description="Disordered" evidence="1">
    <location>
        <begin position="151"/>
        <end position="177"/>
    </location>
</feature>